<reference evidence="2 3" key="1">
    <citation type="submission" date="2020-04" db="EMBL/GenBank/DDBJ databases">
        <title>Paraburkholderia sp. G-4-1-8 isolated from soil.</title>
        <authorList>
            <person name="Dahal R.H."/>
        </authorList>
    </citation>
    <scope>NUCLEOTIDE SEQUENCE [LARGE SCALE GENOMIC DNA]</scope>
    <source>
        <strain evidence="2 3">G-4-1-8</strain>
    </source>
</reference>
<dbReference type="Gene3D" id="1.20.1270.180">
    <property type="match status" value="1"/>
</dbReference>
<comment type="caution">
    <text evidence="2">The sequence shown here is derived from an EMBL/GenBank/DDBJ whole genome shotgun (WGS) entry which is preliminary data.</text>
</comment>
<dbReference type="RefSeq" id="WP_169496080.1">
    <property type="nucleotide sequence ID" value="NZ_JABBFZ010000001.1"/>
</dbReference>
<evidence type="ECO:0000313" key="3">
    <source>
        <dbReference type="Proteomes" id="UP000583127"/>
    </source>
</evidence>
<organism evidence="2 3">
    <name type="scientific">Paraburkholderia antibiotica</name>
    <dbReference type="NCBI Taxonomy" id="2728839"/>
    <lineage>
        <taxon>Bacteria</taxon>
        <taxon>Pseudomonadati</taxon>
        <taxon>Pseudomonadota</taxon>
        <taxon>Betaproteobacteria</taxon>
        <taxon>Burkholderiales</taxon>
        <taxon>Burkholderiaceae</taxon>
        <taxon>Paraburkholderia</taxon>
    </lineage>
</organism>
<dbReference type="Proteomes" id="UP000583127">
    <property type="component" value="Unassembled WGS sequence"/>
</dbReference>
<evidence type="ECO:0000259" key="1">
    <source>
        <dbReference type="Pfam" id="PF07007"/>
    </source>
</evidence>
<evidence type="ECO:0000313" key="2">
    <source>
        <dbReference type="EMBL" id="NML29809.1"/>
    </source>
</evidence>
<dbReference type="Pfam" id="PF07007">
    <property type="entry name" value="LprI"/>
    <property type="match status" value="1"/>
</dbReference>
<name>A0A7X9X209_9BURK</name>
<proteinExistence type="predicted"/>
<gene>
    <name evidence="2" type="ORF">HHL14_03045</name>
</gene>
<sequence>MRAISISLLFLIFAPWVAAQSIYGEAFDYKKAEPTSKYFAGKTAAQINALCKHDSLPTADLSACAQYEFENADSALRKRLSEVQADTHSAHHLRRGAGEPDPLPYFNRAQDNWARYRDNECYFEVYEVGPASLRFAEFWDCMTRITKLRIKDLSSATADTR</sequence>
<protein>
    <submittedName>
        <fullName evidence="2">DUF1311 domain-containing protein</fullName>
    </submittedName>
</protein>
<keyword evidence="3" id="KW-1185">Reference proteome</keyword>
<dbReference type="EMBL" id="JABBFZ010000001">
    <property type="protein sequence ID" value="NML29809.1"/>
    <property type="molecule type" value="Genomic_DNA"/>
</dbReference>
<dbReference type="AlphaFoldDB" id="A0A7X9X209"/>
<feature type="domain" description="Lysozyme inhibitor LprI-like N-terminal" evidence="1">
    <location>
        <begin position="57"/>
        <end position="153"/>
    </location>
</feature>
<dbReference type="InterPro" id="IPR009739">
    <property type="entry name" value="LprI-like_N"/>
</dbReference>
<accession>A0A7X9X209</accession>